<protein>
    <submittedName>
        <fullName evidence="1">Uncharacterized protein</fullName>
    </submittedName>
</protein>
<evidence type="ECO:0000313" key="2">
    <source>
        <dbReference type="Proteomes" id="UP001054889"/>
    </source>
</evidence>
<accession>A0AAV5CLC0</accession>
<reference evidence="1" key="2">
    <citation type="submission" date="2021-12" db="EMBL/GenBank/DDBJ databases">
        <title>Resequencing data analysis of finger millet.</title>
        <authorList>
            <person name="Hatakeyama M."/>
            <person name="Aluri S."/>
            <person name="Balachadran M.T."/>
            <person name="Sivarajan S.R."/>
            <person name="Poveda L."/>
            <person name="Shimizu-Inatsugi R."/>
            <person name="Schlapbach R."/>
            <person name="Sreeman S.M."/>
            <person name="Shimizu K.K."/>
        </authorList>
    </citation>
    <scope>NUCLEOTIDE SEQUENCE</scope>
</reference>
<dbReference type="AlphaFoldDB" id="A0AAV5CLC0"/>
<dbReference type="Proteomes" id="UP001054889">
    <property type="component" value="Unassembled WGS sequence"/>
</dbReference>
<reference evidence="1" key="1">
    <citation type="journal article" date="2018" name="DNA Res.">
        <title>Multiple hybrid de novo genome assembly of finger millet, an orphan allotetraploid crop.</title>
        <authorList>
            <person name="Hatakeyama M."/>
            <person name="Aluri S."/>
            <person name="Balachadran M.T."/>
            <person name="Sivarajan S.R."/>
            <person name="Patrignani A."/>
            <person name="Gruter S."/>
            <person name="Poveda L."/>
            <person name="Shimizu-Inatsugi R."/>
            <person name="Baeten J."/>
            <person name="Francoijs K.J."/>
            <person name="Nataraja K.N."/>
            <person name="Reddy Y.A.N."/>
            <person name="Phadnis S."/>
            <person name="Ravikumar R.L."/>
            <person name="Schlapbach R."/>
            <person name="Sreeman S.M."/>
            <person name="Shimizu K.K."/>
        </authorList>
    </citation>
    <scope>NUCLEOTIDE SEQUENCE</scope>
</reference>
<organism evidence="1 2">
    <name type="scientific">Eleusine coracana subsp. coracana</name>
    <dbReference type="NCBI Taxonomy" id="191504"/>
    <lineage>
        <taxon>Eukaryota</taxon>
        <taxon>Viridiplantae</taxon>
        <taxon>Streptophyta</taxon>
        <taxon>Embryophyta</taxon>
        <taxon>Tracheophyta</taxon>
        <taxon>Spermatophyta</taxon>
        <taxon>Magnoliopsida</taxon>
        <taxon>Liliopsida</taxon>
        <taxon>Poales</taxon>
        <taxon>Poaceae</taxon>
        <taxon>PACMAD clade</taxon>
        <taxon>Chloridoideae</taxon>
        <taxon>Cynodonteae</taxon>
        <taxon>Eleusininae</taxon>
        <taxon>Eleusine</taxon>
    </lineage>
</organism>
<proteinExistence type="predicted"/>
<keyword evidence="2" id="KW-1185">Reference proteome</keyword>
<name>A0AAV5CLC0_ELECO</name>
<sequence>MSLLSWNCQRSGRSLSSPTSNHLGRLIVSTRAQLIFVSETRSVNTTRTQLINRFSMHEAHVIPVAGQSRGLWLMWKDDVSLTVVQDSHYLILA</sequence>
<comment type="caution">
    <text evidence="1">The sequence shown here is derived from an EMBL/GenBank/DDBJ whole genome shotgun (WGS) entry which is preliminary data.</text>
</comment>
<gene>
    <name evidence="1" type="primary">ga15925</name>
    <name evidence="1" type="ORF">PR202_ga15925</name>
</gene>
<evidence type="ECO:0000313" key="1">
    <source>
        <dbReference type="EMBL" id="GJM98877.1"/>
    </source>
</evidence>
<dbReference type="EMBL" id="BQKI01000007">
    <property type="protein sequence ID" value="GJM98877.1"/>
    <property type="molecule type" value="Genomic_DNA"/>
</dbReference>